<dbReference type="GO" id="GO:0003676">
    <property type="term" value="F:nucleic acid binding"/>
    <property type="evidence" value="ECO:0007669"/>
    <property type="project" value="InterPro"/>
</dbReference>
<organism evidence="3">
    <name type="scientific">Chrysotila carterae</name>
    <name type="common">Marine alga</name>
    <name type="synonym">Syracosphaera carterae</name>
    <dbReference type="NCBI Taxonomy" id="13221"/>
    <lineage>
        <taxon>Eukaryota</taxon>
        <taxon>Haptista</taxon>
        <taxon>Haptophyta</taxon>
        <taxon>Prymnesiophyceae</taxon>
        <taxon>Isochrysidales</taxon>
        <taxon>Isochrysidaceae</taxon>
        <taxon>Chrysotila</taxon>
    </lineage>
</organism>
<feature type="compositionally biased region" description="Polar residues" evidence="1">
    <location>
        <begin position="195"/>
        <end position="217"/>
    </location>
</feature>
<dbReference type="InterPro" id="IPR012340">
    <property type="entry name" value="NA-bd_OB-fold"/>
</dbReference>
<evidence type="ECO:0000259" key="2">
    <source>
        <dbReference type="PROSITE" id="PS51857"/>
    </source>
</evidence>
<feature type="compositionally biased region" description="Low complexity" evidence="1">
    <location>
        <begin position="298"/>
        <end position="313"/>
    </location>
</feature>
<evidence type="ECO:0000313" key="3">
    <source>
        <dbReference type="EMBL" id="CAE0786359.1"/>
    </source>
</evidence>
<feature type="compositionally biased region" description="Basic and acidic residues" evidence="1">
    <location>
        <begin position="1"/>
        <end position="13"/>
    </location>
</feature>
<proteinExistence type="predicted"/>
<dbReference type="Gene3D" id="2.40.50.140">
    <property type="entry name" value="Nucleic acid-binding proteins"/>
    <property type="match status" value="1"/>
</dbReference>
<dbReference type="InterPro" id="IPR002059">
    <property type="entry name" value="CSP_DNA-bd"/>
</dbReference>
<protein>
    <recommendedName>
        <fullName evidence="2">CSD domain-containing protein</fullName>
    </recommendedName>
</protein>
<feature type="domain" description="CSD" evidence="2">
    <location>
        <begin position="39"/>
        <end position="116"/>
    </location>
</feature>
<evidence type="ECO:0000256" key="1">
    <source>
        <dbReference type="SAM" id="MobiDB-lite"/>
    </source>
</evidence>
<reference evidence="3" key="1">
    <citation type="submission" date="2021-01" db="EMBL/GenBank/DDBJ databases">
        <authorList>
            <person name="Corre E."/>
            <person name="Pelletier E."/>
            <person name="Niang G."/>
            <person name="Scheremetjew M."/>
            <person name="Finn R."/>
            <person name="Kale V."/>
            <person name="Holt S."/>
            <person name="Cochrane G."/>
            <person name="Meng A."/>
            <person name="Brown T."/>
            <person name="Cohen L."/>
        </authorList>
    </citation>
    <scope>NUCLEOTIDE SEQUENCE</scope>
    <source>
        <strain evidence="3">CCMP645</strain>
    </source>
</reference>
<dbReference type="EMBL" id="HBIZ01063173">
    <property type="protein sequence ID" value="CAE0786359.1"/>
    <property type="molecule type" value="Transcribed_RNA"/>
</dbReference>
<dbReference type="AlphaFoldDB" id="A0A7S4FCE3"/>
<feature type="region of interest" description="Disordered" evidence="1">
    <location>
        <begin position="1"/>
        <end position="23"/>
    </location>
</feature>
<gene>
    <name evidence="3" type="ORF">PCAR00345_LOCUS39067</name>
</gene>
<dbReference type="InterPro" id="IPR050181">
    <property type="entry name" value="Cold_shock_domain"/>
</dbReference>
<dbReference type="PRINTS" id="PR00050">
    <property type="entry name" value="COLDSHOCK"/>
</dbReference>
<dbReference type="CDD" id="cd04458">
    <property type="entry name" value="CSP_CDS"/>
    <property type="match status" value="1"/>
</dbReference>
<dbReference type="PANTHER" id="PTHR11544">
    <property type="entry name" value="COLD SHOCK DOMAIN CONTAINING PROTEINS"/>
    <property type="match status" value="1"/>
</dbReference>
<feature type="compositionally biased region" description="Basic and acidic residues" evidence="1">
    <location>
        <begin position="219"/>
        <end position="231"/>
    </location>
</feature>
<dbReference type="Pfam" id="PF00313">
    <property type="entry name" value="CSD"/>
    <property type="match status" value="1"/>
</dbReference>
<name>A0A7S4FCE3_CHRCT</name>
<feature type="compositionally biased region" description="Polar residues" evidence="1">
    <location>
        <begin position="152"/>
        <end position="169"/>
    </location>
</feature>
<accession>A0A7S4FCE3</accession>
<dbReference type="InterPro" id="IPR011129">
    <property type="entry name" value="CSD"/>
</dbReference>
<dbReference type="SMART" id="SM00357">
    <property type="entry name" value="CSP"/>
    <property type="match status" value="1"/>
</dbReference>
<dbReference type="PROSITE" id="PS51857">
    <property type="entry name" value="CSD_2"/>
    <property type="match status" value="1"/>
</dbReference>
<feature type="region of interest" description="Disordered" evidence="1">
    <location>
        <begin position="193"/>
        <end position="344"/>
    </location>
</feature>
<sequence>MTRSVKDAADQDPHTLSFTAGPPALALGMSNASAIGRKRHFGEVAVWNARLGWGFIRREDFGPDIFVHQRSIARSRSSFRSLLEGERVEFSERHATQEGSSKRGRSRRLEAVEVTGPNMRPVIGQSPQMAAAGEAPYFAVETVSPNALSLQGGASTAAGTCGDGNNTASGDVPRVRRPTTSFVPRAVARAACASQPLNRVPNRSSQKPAASTASVATEHNAEANARTDERGGTNGATQGSSGRELGEADAIEPAYGDEAVSMPSGTPTNTRKSSRKRKDGGVTKTSLATTEADGKSVGGSAAASVNGSAADSARSIKPQHMKNCPEAQPTASNREKKARHSMPA</sequence>
<feature type="region of interest" description="Disordered" evidence="1">
    <location>
        <begin position="152"/>
        <end position="176"/>
    </location>
</feature>
<dbReference type="SUPFAM" id="SSF50249">
    <property type="entry name" value="Nucleic acid-binding proteins"/>
    <property type="match status" value="1"/>
</dbReference>